<dbReference type="PANTHER" id="PTHR32208:SF21">
    <property type="entry name" value="LOW QUALITY PROTEIN: ALDEHYDE OXIDASE GLOX-LIKE"/>
    <property type="match status" value="1"/>
</dbReference>
<dbReference type="SUPFAM" id="SSF50965">
    <property type="entry name" value="Galactose oxidase, central domain"/>
    <property type="match status" value="1"/>
</dbReference>
<reference evidence="4" key="1">
    <citation type="journal article" date="2019" name="Int. J. Syst. Evol. Microbiol.">
        <title>The Global Catalogue of Microorganisms (GCM) 10K type strain sequencing project: providing services to taxonomists for standard genome sequencing and annotation.</title>
        <authorList>
            <consortium name="The Broad Institute Genomics Platform"/>
            <consortium name="The Broad Institute Genome Sequencing Center for Infectious Disease"/>
            <person name="Wu L."/>
            <person name="Ma J."/>
        </authorList>
    </citation>
    <scope>NUCLEOTIDE SEQUENCE [LARGE SCALE GENOMIC DNA]</scope>
    <source>
        <strain evidence="4">JCM 16923</strain>
    </source>
</reference>
<evidence type="ECO:0000259" key="2">
    <source>
        <dbReference type="Pfam" id="PF21110"/>
    </source>
</evidence>
<dbReference type="InterPro" id="IPR014756">
    <property type="entry name" value="Ig_E-set"/>
</dbReference>
<dbReference type="PANTHER" id="PTHR32208">
    <property type="entry name" value="SECRETED PROTEIN-RELATED"/>
    <property type="match status" value="1"/>
</dbReference>
<dbReference type="RefSeq" id="WP_344781027.1">
    <property type="nucleotide sequence ID" value="NZ_BAAAZW010000002.1"/>
</dbReference>
<dbReference type="Proteomes" id="UP001418444">
    <property type="component" value="Unassembled WGS sequence"/>
</dbReference>
<evidence type="ECO:0000313" key="4">
    <source>
        <dbReference type="Proteomes" id="UP001418444"/>
    </source>
</evidence>
<dbReference type="InterPro" id="IPR011043">
    <property type="entry name" value="Gal_Oxase/kelch_b-propeller"/>
</dbReference>
<evidence type="ECO:0000313" key="3">
    <source>
        <dbReference type="EMBL" id="GAA3953038.1"/>
    </source>
</evidence>
<feature type="domain" description="Galactose oxidase-like Early set" evidence="1">
    <location>
        <begin position="551"/>
        <end position="648"/>
    </location>
</feature>
<dbReference type="Pfam" id="PF09118">
    <property type="entry name" value="GO-like_E_set"/>
    <property type="match status" value="1"/>
</dbReference>
<dbReference type="Gene3D" id="2.130.10.80">
    <property type="entry name" value="Galactose oxidase/kelch, beta-propeller"/>
    <property type="match status" value="1"/>
</dbReference>
<proteinExistence type="predicted"/>
<dbReference type="EMBL" id="BAAAZW010000002">
    <property type="protein sequence ID" value="GAA3953038.1"/>
    <property type="molecule type" value="Genomic_DNA"/>
</dbReference>
<accession>A0ABP7NS66</accession>
<evidence type="ECO:0000259" key="1">
    <source>
        <dbReference type="Pfam" id="PF09118"/>
    </source>
</evidence>
<comment type="caution">
    <text evidence="3">The sequence shown here is derived from an EMBL/GenBank/DDBJ whole genome shotgun (WGS) entry which is preliminary data.</text>
</comment>
<keyword evidence="4" id="KW-1185">Reference proteome</keyword>
<protein>
    <submittedName>
        <fullName evidence="3">Kelch motif-containing protein</fullName>
    </submittedName>
</protein>
<dbReference type="CDD" id="cd02851">
    <property type="entry name" value="E_set_GO_C"/>
    <property type="match status" value="1"/>
</dbReference>
<sequence>MTKTERLLRRWWRIPVILVALGVALTITAPPAAMLIRNIAHERLINSPEYQAEFGRWDVIELPESERINAIHATMLPTGKVLLIAGSGNDVEMFEAGTYKTIVYDPATGDVKHVPTPVDMFCAGHAHLSNGNILVAGGNQGYEKLGVNMTNAGGPMTVVNENPDAGYTIPEGTVFTSTTNGNRYRSDSAVTLPPAQKDPWYYTVTPTERRVYVSSEVEGADGVLTTNHAFNVALRGGPDANVHAWAPRLTMEKKEYQGLPDTFEFNPRTEEYERVDSMEYGRWYPTLTTLPSGRVMAISGLDGAGSILEGEIETYDPRTRKWTERPEFKRYFPTYPAIFSTTQPGRLFFAGPSTGWGPATKAREPGFWNLNDNTFVPVPGIRDPHLLETGSAGWLGPVNDQRMVVVGGGGVGDSLESTNRIDVIDLKAPRPHFEPLAELADATRYPNLVSLPSGDLLITNGAGKYRGMFKSDLHRAYILGQDGKLRTIADPKVGRNYHSTAMLLPSGQILTTGSDPLFSDEKNQKPGTFDQRFEIFTPPEHVRAQQRGLNRPEIVDGPTSMPLGSRGVFTLAEHNTPTEVTSVRMMVPASVTHITDTNQRSVDIPFTQAGNRVNVTLPDSTDLMPHGNYMVYINDDQGLHSAAHWVKITPPPPPPPQWEVY</sequence>
<feature type="domain" description="GlxA-like beta barrel" evidence="2">
    <location>
        <begin position="152"/>
        <end position="246"/>
    </location>
</feature>
<dbReference type="InterPro" id="IPR013783">
    <property type="entry name" value="Ig-like_fold"/>
</dbReference>
<name>A0ABP7NS66_9ACTN</name>
<dbReference type="InterPro" id="IPR049305">
    <property type="entry name" value="GlxA-like_b-barrel"/>
</dbReference>
<dbReference type="SUPFAM" id="SSF81296">
    <property type="entry name" value="E set domains"/>
    <property type="match status" value="1"/>
</dbReference>
<dbReference type="InterPro" id="IPR037293">
    <property type="entry name" value="Gal_Oxidase_central_sf"/>
</dbReference>
<dbReference type="InterPro" id="IPR015202">
    <property type="entry name" value="GO-like_E_set"/>
</dbReference>
<gene>
    <name evidence="3" type="ORF">GCM10022231_08990</name>
</gene>
<dbReference type="Gene3D" id="2.60.40.10">
    <property type="entry name" value="Immunoglobulins"/>
    <property type="match status" value="1"/>
</dbReference>
<dbReference type="Pfam" id="PF21110">
    <property type="entry name" value="GlxA"/>
    <property type="match status" value="1"/>
</dbReference>
<organism evidence="3 4">
    <name type="scientific">Gordonia caeni</name>
    <dbReference type="NCBI Taxonomy" id="1007097"/>
    <lineage>
        <taxon>Bacteria</taxon>
        <taxon>Bacillati</taxon>
        <taxon>Actinomycetota</taxon>
        <taxon>Actinomycetes</taxon>
        <taxon>Mycobacteriales</taxon>
        <taxon>Gordoniaceae</taxon>
        <taxon>Gordonia</taxon>
    </lineage>
</organism>